<dbReference type="Gene3D" id="3.80.10.10">
    <property type="entry name" value="Ribonuclease Inhibitor"/>
    <property type="match status" value="1"/>
</dbReference>
<keyword evidence="4" id="KW-0732">Signal</keyword>
<keyword evidence="8" id="KW-0675">Receptor</keyword>
<evidence type="ECO:0000313" key="11">
    <source>
        <dbReference type="Proteomes" id="UP000836841"/>
    </source>
</evidence>
<comment type="subcellular location">
    <subcellularLocation>
        <location evidence="1">Membrane</location>
        <topology evidence="1">Single-pass type I membrane protein</topology>
    </subcellularLocation>
</comment>
<dbReference type="PANTHER" id="PTHR48063">
    <property type="entry name" value="LRR RECEPTOR-LIKE KINASE"/>
    <property type="match status" value="1"/>
</dbReference>
<keyword evidence="7" id="KW-0472">Membrane</keyword>
<dbReference type="AlphaFoldDB" id="A0AAU9RXM4"/>
<dbReference type="PRINTS" id="PR00019">
    <property type="entry name" value="LEURICHRPT"/>
</dbReference>
<dbReference type="FunFam" id="3.80.10.10:FF:000221">
    <property type="entry name" value="Leucine-rich repeat receptor-like protein kinase PXL1"/>
    <property type="match status" value="1"/>
</dbReference>
<sequence>MSDMAIDDVPFSQVWVGLGIHFTYEEELDLVTKGVKLEYNAADLYTRNIDLSSNFLSGSIPNEISSLHYLHSLNLSHKQLVGRIPENVGNMVNLESLDLSNNNLSGEIPKSMSRLTFLQVLNLSCNNLCGKIPTSTQL</sequence>
<evidence type="ECO:0000256" key="5">
    <source>
        <dbReference type="ARBA" id="ARBA00022737"/>
    </source>
</evidence>
<evidence type="ECO:0000256" key="7">
    <source>
        <dbReference type="ARBA" id="ARBA00023136"/>
    </source>
</evidence>
<evidence type="ECO:0000256" key="4">
    <source>
        <dbReference type="ARBA" id="ARBA00022729"/>
    </source>
</evidence>
<dbReference type="Pfam" id="PF00560">
    <property type="entry name" value="LRR_1"/>
    <property type="match status" value="2"/>
</dbReference>
<evidence type="ECO:0000256" key="3">
    <source>
        <dbReference type="ARBA" id="ARBA00022692"/>
    </source>
</evidence>
<dbReference type="InterPro" id="IPR032675">
    <property type="entry name" value="LRR_dom_sf"/>
</dbReference>
<evidence type="ECO:0000256" key="1">
    <source>
        <dbReference type="ARBA" id="ARBA00004479"/>
    </source>
</evidence>
<keyword evidence="6" id="KW-1133">Transmembrane helix</keyword>
<dbReference type="PANTHER" id="PTHR48063:SF98">
    <property type="entry name" value="LRR RECEPTOR-LIKE SERINE_THREONINE-PROTEIN KINASE FLS2"/>
    <property type="match status" value="1"/>
</dbReference>
<keyword evidence="3" id="KW-0812">Transmembrane</keyword>
<dbReference type="Proteomes" id="UP000836841">
    <property type="component" value="Unassembled WGS sequence"/>
</dbReference>
<evidence type="ECO:0000256" key="9">
    <source>
        <dbReference type="ARBA" id="ARBA00023180"/>
    </source>
</evidence>
<keyword evidence="9" id="KW-0325">Glycoprotein</keyword>
<keyword evidence="2" id="KW-0433">Leucine-rich repeat</keyword>
<accession>A0AAU9RXM4</accession>
<dbReference type="InterPro" id="IPR001611">
    <property type="entry name" value="Leu-rich_rpt"/>
</dbReference>
<dbReference type="PROSITE" id="PS51450">
    <property type="entry name" value="LRR"/>
    <property type="match status" value="1"/>
</dbReference>
<organism evidence="10 11">
    <name type="scientific">Thlaspi arvense</name>
    <name type="common">Field penny-cress</name>
    <dbReference type="NCBI Taxonomy" id="13288"/>
    <lineage>
        <taxon>Eukaryota</taxon>
        <taxon>Viridiplantae</taxon>
        <taxon>Streptophyta</taxon>
        <taxon>Embryophyta</taxon>
        <taxon>Tracheophyta</taxon>
        <taxon>Spermatophyta</taxon>
        <taxon>Magnoliopsida</taxon>
        <taxon>eudicotyledons</taxon>
        <taxon>Gunneridae</taxon>
        <taxon>Pentapetalae</taxon>
        <taxon>rosids</taxon>
        <taxon>malvids</taxon>
        <taxon>Brassicales</taxon>
        <taxon>Brassicaceae</taxon>
        <taxon>Thlaspideae</taxon>
        <taxon>Thlaspi</taxon>
    </lineage>
</organism>
<dbReference type="GO" id="GO:0016020">
    <property type="term" value="C:membrane"/>
    <property type="evidence" value="ECO:0007669"/>
    <property type="project" value="UniProtKB-SubCell"/>
</dbReference>
<reference evidence="10 11" key="1">
    <citation type="submission" date="2022-03" db="EMBL/GenBank/DDBJ databases">
        <authorList>
            <person name="Nunn A."/>
            <person name="Chopra R."/>
            <person name="Nunn A."/>
            <person name="Contreras Garrido A."/>
        </authorList>
    </citation>
    <scope>NUCLEOTIDE SEQUENCE [LARGE SCALE GENOMIC DNA]</scope>
</reference>
<dbReference type="SUPFAM" id="SSF52058">
    <property type="entry name" value="L domain-like"/>
    <property type="match status" value="1"/>
</dbReference>
<proteinExistence type="predicted"/>
<dbReference type="EMBL" id="CAJVSB020000314">
    <property type="protein sequence ID" value="CAH2049704.1"/>
    <property type="molecule type" value="Genomic_DNA"/>
</dbReference>
<gene>
    <name evidence="10" type="ORF">TAV2_LOCUS8364</name>
</gene>
<keyword evidence="5" id="KW-0677">Repeat</keyword>
<evidence type="ECO:0000256" key="2">
    <source>
        <dbReference type="ARBA" id="ARBA00022614"/>
    </source>
</evidence>
<keyword evidence="11" id="KW-1185">Reference proteome</keyword>
<protein>
    <submittedName>
        <fullName evidence="10">Uncharacterized protein</fullName>
    </submittedName>
</protein>
<evidence type="ECO:0000256" key="6">
    <source>
        <dbReference type="ARBA" id="ARBA00022989"/>
    </source>
</evidence>
<evidence type="ECO:0000313" key="10">
    <source>
        <dbReference type="EMBL" id="CAH2049704.1"/>
    </source>
</evidence>
<dbReference type="InterPro" id="IPR046956">
    <property type="entry name" value="RLP23-like"/>
</dbReference>
<evidence type="ECO:0000256" key="8">
    <source>
        <dbReference type="ARBA" id="ARBA00023170"/>
    </source>
</evidence>
<dbReference type="InterPro" id="IPR025875">
    <property type="entry name" value="Leu-rich_rpt_4"/>
</dbReference>
<dbReference type="Pfam" id="PF12799">
    <property type="entry name" value="LRR_4"/>
    <property type="match status" value="1"/>
</dbReference>
<comment type="caution">
    <text evidence="10">The sequence shown here is derived from an EMBL/GenBank/DDBJ whole genome shotgun (WGS) entry which is preliminary data.</text>
</comment>
<name>A0AAU9RXM4_THLAR</name>